<proteinExistence type="predicted"/>
<dbReference type="Pfam" id="PF10545">
    <property type="entry name" value="MADF_DNA_bdg"/>
    <property type="match status" value="1"/>
</dbReference>
<sequence length="109" mass="13050">MDFSDVEYITLISLYKSRPILWDPCNSMYKMAKKKKMIFGKKFQMRWEDINQTRKKMYSLLASYRREGQREGNSGYSGAGTNEIYHSKWFAFAEMQFLNDKFKPRTTIT</sequence>
<reference evidence="2 3" key="1">
    <citation type="submission" date="2023-01" db="EMBL/GenBank/DDBJ databases">
        <authorList>
            <person name="Whitehead M."/>
        </authorList>
    </citation>
    <scope>NUCLEOTIDE SEQUENCE [LARGE SCALE GENOMIC DNA]</scope>
</reference>
<organism evidence="2 3">
    <name type="scientific">Macrosiphum euphorbiae</name>
    <name type="common">potato aphid</name>
    <dbReference type="NCBI Taxonomy" id="13131"/>
    <lineage>
        <taxon>Eukaryota</taxon>
        <taxon>Metazoa</taxon>
        <taxon>Ecdysozoa</taxon>
        <taxon>Arthropoda</taxon>
        <taxon>Hexapoda</taxon>
        <taxon>Insecta</taxon>
        <taxon>Pterygota</taxon>
        <taxon>Neoptera</taxon>
        <taxon>Paraneoptera</taxon>
        <taxon>Hemiptera</taxon>
        <taxon>Sternorrhyncha</taxon>
        <taxon>Aphidomorpha</taxon>
        <taxon>Aphidoidea</taxon>
        <taxon>Aphididae</taxon>
        <taxon>Macrosiphini</taxon>
        <taxon>Macrosiphum</taxon>
    </lineage>
</organism>
<keyword evidence="3" id="KW-1185">Reference proteome</keyword>
<accession>A0AAV0X6F3</accession>
<protein>
    <recommendedName>
        <fullName evidence="1">MADF domain-containing protein</fullName>
    </recommendedName>
</protein>
<dbReference type="EMBL" id="CARXXK010000003">
    <property type="protein sequence ID" value="CAI6363944.1"/>
    <property type="molecule type" value="Genomic_DNA"/>
</dbReference>
<gene>
    <name evidence="2" type="ORF">MEUPH1_LOCUS18828</name>
</gene>
<evidence type="ECO:0000313" key="2">
    <source>
        <dbReference type="EMBL" id="CAI6363944.1"/>
    </source>
</evidence>
<dbReference type="Proteomes" id="UP001160148">
    <property type="component" value="Unassembled WGS sequence"/>
</dbReference>
<dbReference type="InterPro" id="IPR006578">
    <property type="entry name" value="MADF-dom"/>
</dbReference>
<evidence type="ECO:0000259" key="1">
    <source>
        <dbReference type="PROSITE" id="PS51029"/>
    </source>
</evidence>
<name>A0AAV0X6F3_9HEMI</name>
<dbReference type="PANTHER" id="PTHR21505">
    <property type="entry name" value="MADF DOMAIN-CONTAINING PROTEIN-RELATED"/>
    <property type="match status" value="1"/>
</dbReference>
<feature type="domain" description="MADF" evidence="1">
    <location>
        <begin position="10"/>
        <end position="103"/>
    </location>
</feature>
<evidence type="ECO:0000313" key="3">
    <source>
        <dbReference type="Proteomes" id="UP001160148"/>
    </source>
</evidence>
<dbReference type="PANTHER" id="PTHR21505:SF12">
    <property type="entry name" value="MADF DOMAIN-CONTAINING PROTEIN-RELATED"/>
    <property type="match status" value="1"/>
</dbReference>
<comment type="caution">
    <text evidence="2">The sequence shown here is derived from an EMBL/GenBank/DDBJ whole genome shotgun (WGS) entry which is preliminary data.</text>
</comment>
<dbReference type="PROSITE" id="PS51029">
    <property type="entry name" value="MADF"/>
    <property type="match status" value="1"/>
</dbReference>
<dbReference type="AlphaFoldDB" id="A0AAV0X6F3"/>